<keyword evidence="1" id="KW-0472">Membrane</keyword>
<dbReference type="RefSeq" id="WP_092870642.1">
    <property type="nucleotide sequence ID" value="NZ_FOJY01000003.1"/>
</dbReference>
<feature type="domain" description="DUF6273" evidence="2">
    <location>
        <begin position="116"/>
        <end position="262"/>
    </location>
</feature>
<keyword evidence="1" id="KW-1133">Transmembrane helix</keyword>
<keyword evidence="4" id="KW-1185">Reference proteome</keyword>
<protein>
    <recommendedName>
        <fullName evidence="2">DUF6273 domain-containing protein</fullName>
    </recommendedName>
</protein>
<keyword evidence="1" id="KW-0812">Transmembrane</keyword>
<feature type="transmembrane region" description="Helical" evidence="1">
    <location>
        <begin position="21"/>
        <end position="45"/>
    </location>
</feature>
<gene>
    <name evidence="3" type="ORF">SAMN05216249_103153</name>
</gene>
<dbReference type="EMBL" id="FOJY01000003">
    <property type="protein sequence ID" value="SFA84915.1"/>
    <property type="molecule type" value="Genomic_DNA"/>
</dbReference>
<evidence type="ECO:0000256" key="1">
    <source>
        <dbReference type="SAM" id="Phobius"/>
    </source>
</evidence>
<accession>A0A1I0W853</accession>
<dbReference type="OrthoDB" id="384490at2"/>
<dbReference type="STRING" id="1120918.SAMN05216249_103153"/>
<dbReference type="InterPro" id="IPR046240">
    <property type="entry name" value="DUF6273"/>
</dbReference>
<dbReference type="Proteomes" id="UP000198838">
    <property type="component" value="Unassembled WGS sequence"/>
</dbReference>
<reference evidence="3 4" key="1">
    <citation type="submission" date="2016-10" db="EMBL/GenBank/DDBJ databases">
        <authorList>
            <person name="de Groot N.N."/>
        </authorList>
    </citation>
    <scope>NUCLEOTIDE SEQUENCE [LARGE SCALE GENOMIC DNA]</scope>
    <source>
        <strain evidence="3 4">DSM 5522</strain>
    </source>
</reference>
<proteinExistence type="predicted"/>
<evidence type="ECO:0000313" key="4">
    <source>
        <dbReference type="Proteomes" id="UP000198838"/>
    </source>
</evidence>
<sequence length="267" mass="30880">MKCDEEKTTKQSNMKMFIRGGMIFLVFLAFVLILNFIITPFYTYFSAKKAISDKNYVKAYESLLVMGDFLDCENIRQSIKMDYYNEEFQNASEKDAVIFGHYNSSNRWLILAKESNKALILSEYVVGEREFNEKEGKTTWEECSLRKWLNKDFINDAFSEEEREIIAETSLHTGNSEEYESFGGKDTRDKVFLLSIDEVKRYLEETHNMEGKLTDGTIVAWWLRSPGLTNEYAACVCGYGEIGEAGLYSTYKGSVRPAMWIDIDKIS</sequence>
<dbReference type="Pfam" id="PF19789">
    <property type="entry name" value="DUF6273"/>
    <property type="match status" value="1"/>
</dbReference>
<dbReference type="AlphaFoldDB" id="A0A1I0W853"/>
<organism evidence="3 4">
    <name type="scientific">Acetitomaculum ruminis DSM 5522</name>
    <dbReference type="NCBI Taxonomy" id="1120918"/>
    <lineage>
        <taxon>Bacteria</taxon>
        <taxon>Bacillati</taxon>
        <taxon>Bacillota</taxon>
        <taxon>Clostridia</taxon>
        <taxon>Lachnospirales</taxon>
        <taxon>Lachnospiraceae</taxon>
        <taxon>Acetitomaculum</taxon>
    </lineage>
</organism>
<evidence type="ECO:0000313" key="3">
    <source>
        <dbReference type="EMBL" id="SFA84915.1"/>
    </source>
</evidence>
<evidence type="ECO:0000259" key="2">
    <source>
        <dbReference type="Pfam" id="PF19789"/>
    </source>
</evidence>
<name>A0A1I0W853_9FIRM</name>